<dbReference type="GO" id="GO:0005524">
    <property type="term" value="F:ATP binding"/>
    <property type="evidence" value="ECO:0007669"/>
    <property type="project" value="UniProtKB-KW"/>
</dbReference>
<name>A0A194VBC2_CYTMA</name>
<dbReference type="InterPro" id="IPR013126">
    <property type="entry name" value="Hsp_70_fam"/>
</dbReference>
<dbReference type="GO" id="GO:0140662">
    <property type="term" value="F:ATP-dependent protein folding chaperone"/>
    <property type="evidence" value="ECO:0007669"/>
    <property type="project" value="InterPro"/>
</dbReference>
<evidence type="ECO:0000313" key="4">
    <source>
        <dbReference type="Proteomes" id="UP000078576"/>
    </source>
</evidence>
<sequence length="574" mass="63556">MAAPTTDLADDRLVIALDFGTTFSGVAYAFNVPGKKADVVSIMDWPGLGGVKQPKVPTLILYDENNPSKFKWGGQVDWRDPAVHGVKLLLDPDQPRPAYLPVSCFKKDLSSLPKDPVDVAADFIEAIYKHALAKIESAGVRDYFNFCQKQFILSVPAVWSDKAKDLTLKAAKKAGIHPVTLIKEPEAAALYTLSCHDHSFEVGDSFVVCDAGGGTVDLITYEVSKMKPYLQLAELVPGTGGMAGSLGLNKRFEEAVRLVVGDEQFLELRNSVPGWGKASKEFDNNIKTAFTGDITEVHYVMFPKAGLEDDPIERIYDNCWEMTGDTLQDIFEPIIVDILRLVDAQVKDSMLKRPNKGLKGIFLVGGFGSSRYLKQRLEKEYETMGIQVIQPHDAWGAIVKGAVLSRVSNQATVVSTQAVRHYGTTAWAEYDPIADRGRPVKHNMDQDGKVRVEKVTWYIYMGEDLRRDHTIKFSFVRSVKQHHSNSDLIFHDSLVYSETKAAPTYPGPDVKTSCKLVSNLSSVDKSFFTKRIGVDGDPYLDIHYHLVISTAAANMKFSLEIEGTEIGSVEATYT</sequence>
<dbReference type="Pfam" id="PF00012">
    <property type="entry name" value="HSP70"/>
    <property type="match status" value="1"/>
</dbReference>
<dbReference type="STRING" id="694573.A0A194VBC2"/>
<reference evidence="4" key="1">
    <citation type="submission" date="2014-12" db="EMBL/GenBank/DDBJ databases">
        <title>Genome Sequence of Valsa Canker Pathogens Uncovers a Specific Adaption of Colonization on Woody Bark.</title>
        <authorList>
            <person name="Yin Z."/>
            <person name="Liu H."/>
            <person name="Gao X."/>
            <person name="Li Z."/>
            <person name="Song N."/>
            <person name="Ke X."/>
            <person name="Dai Q."/>
            <person name="Wu Y."/>
            <person name="Sun Y."/>
            <person name="Xu J.-R."/>
            <person name="Kang Z.K."/>
            <person name="Wang L."/>
            <person name="Huang L."/>
        </authorList>
    </citation>
    <scope>NUCLEOTIDE SEQUENCE [LARGE SCALE GENOMIC DNA]</scope>
    <source>
        <strain evidence="4">SXYL134</strain>
    </source>
</reference>
<keyword evidence="2" id="KW-0067">ATP-binding</keyword>
<dbReference type="PANTHER" id="PTHR14187:SF82">
    <property type="entry name" value="FAMILY CHAPERONE, PUTATIVE (AFU_ORTHOLOGUE AFUA_7G08575)-RELATED"/>
    <property type="match status" value="1"/>
</dbReference>
<dbReference type="InterPro" id="IPR043129">
    <property type="entry name" value="ATPase_NBD"/>
</dbReference>
<dbReference type="AlphaFoldDB" id="A0A194VBC2"/>
<dbReference type="SUPFAM" id="SSF53067">
    <property type="entry name" value="Actin-like ATPase domain"/>
    <property type="match status" value="2"/>
</dbReference>
<dbReference type="PANTHER" id="PTHR14187">
    <property type="entry name" value="ALPHA KINASE/ELONGATION FACTOR 2 KINASE"/>
    <property type="match status" value="1"/>
</dbReference>
<proteinExistence type="predicted"/>
<dbReference type="Proteomes" id="UP000078576">
    <property type="component" value="Unassembled WGS sequence"/>
</dbReference>
<dbReference type="CDD" id="cd10170">
    <property type="entry name" value="ASKHA_NBD_HSP70"/>
    <property type="match status" value="1"/>
</dbReference>
<dbReference type="OrthoDB" id="5332281at2759"/>
<evidence type="ECO:0000256" key="1">
    <source>
        <dbReference type="ARBA" id="ARBA00022741"/>
    </source>
</evidence>
<gene>
    <name evidence="3" type="ORF">VP1G_08476</name>
</gene>
<keyword evidence="1" id="KW-0547">Nucleotide-binding</keyword>
<evidence type="ECO:0000313" key="3">
    <source>
        <dbReference type="EMBL" id="KUI61322.1"/>
    </source>
</evidence>
<protein>
    <recommendedName>
        <fullName evidence="5">Heat shock 70 kDa protein 12A</fullName>
    </recommendedName>
</protein>
<keyword evidence="4" id="KW-1185">Reference proteome</keyword>
<dbReference type="EMBL" id="KN714773">
    <property type="protein sequence ID" value="KUI61322.1"/>
    <property type="molecule type" value="Genomic_DNA"/>
</dbReference>
<evidence type="ECO:0008006" key="5">
    <source>
        <dbReference type="Google" id="ProtNLM"/>
    </source>
</evidence>
<dbReference type="Gene3D" id="3.30.420.40">
    <property type="match status" value="1"/>
</dbReference>
<accession>A0A194VBC2</accession>
<organism evidence="3 4">
    <name type="scientific">Cytospora mali</name>
    <name type="common">Apple Valsa canker fungus</name>
    <name type="synonym">Valsa mali</name>
    <dbReference type="NCBI Taxonomy" id="578113"/>
    <lineage>
        <taxon>Eukaryota</taxon>
        <taxon>Fungi</taxon>
        <taxon>Dikarya</taxon>
        <taxon>Ascomycota</taxon>
        <taxon>Pezizomycotina</taxon>
        <taxon>Sordariomycetes</taxon>
        <taxon>Sordariomycetidae</taxon>
        <taxon>Diaporthales</taxon>
        <taxon>Cytosporaceae</taxon>
        <taxon>Cytospora</taxon>
    </lineage>
</organism>
<evidence type="ECO:0000256" key="2">
    <source>
        <dbReference type="ARBA" id="ARBA00022840"/>
    </source>
</evidence>